<keyword evidence="2" id="KW-1185">Reference proteome</keyword>
<dbReference type="Pfam" id="PF06224">
    <property type="entry name" value="AlkZ-like"/>
    <property type="match status" value="1"/>
</dbReference>
<dbReference type="PANTHER" id="PTHR30528:SF0">
    <property type="entry name" value="CYTOPLASMIC PROTEIN"/>
    <property type="match status" value="1"/>
</dbReference>
<dbReference type="PANTHER" id="PTHR30528">
    <property type="entry name" value="CYTOPLASMIC PROTEIN"/>
    <property type="match status" value="1"/>
</dbReference>
<reference evidence="2" key="1">
    <citation type="journal article" date="2019" name="Int. J. Syst. Evol. Microbiol.">
        <title>The Global Catalogue of Microorganisms (GCM) 10K type strain sequencing project: providing services to taxonomists for standard genome sequencing and annotation.</title>
        <authorList>
            <consortium name="The Broad Institute Genomics Platform"/>
            <consortium name="The Broad Institute Genome Sequencing Center for Infectious Disease"/>
            <person name="Wu L."/>
            <person name="Ma J."/>
        </authorList>
    </citation>
    <scope>NUCLEOTIDE SEQUENCE [LARGE SCALE GENOMIC DNA]</scope>
    <source>
        <strain evidence="2">NBRC 106593</strain>
    </source>
</reference>
<dbReference type="RefSeq" id="WP_377822244.1">
    <property type="nucleotide sequence ID" value="NZ_JBHSWJ010000002.1"/>
</dbReference>
<name>A0ABW2ASP9_9MICO</name>
<dbReference type="EMBL" id="JBHSWJ010000002">
    <property type="protein sequence ID" value="MFC6714042.1"/>
    <property type="molecule type" value="Genomic_DNA"/>
</dbReference>
<accession>A0ABW2ASP9</accession>
<dbReference type="InterPro" id="IPR009351">
    <property type="entry name" value="AlkZ-like"/>
</dbReference>
<gene>
    <name evidence="1" type="ORF">ACFQBT_09545</name>
</gene>
<sequence length="410" mass="46140">MSDEISLGQARRIALAAQGFLDPPHAAPTMRTLERTVARTGVLQIDSVNVLARAHLMPLFSRMGPYDVRLLHRATSVKPRRLVEYWAHCAAYMPVDLWPHMQHRMARYRSKGSRVEREQPELLQHLLERIRADGAATPRQLDDGSERSKENWGWNWSATQEALDYLWIVGELAVAERNAQFERIFDLPERVIPPAILDQSIPSEAQAHRELIRRAARSLGVATELTLQDYYRMHHTQTKPAIAALVDSGELRPVRVEGWKQPAYLDAQARIPRRVHAQALLSPFDPVVWYRPRSEALFDFHYRIEIYTPAAKRVHGYYVLPFLLGDRIAARVDLKADRRAGRLLVHAAYAEPSAPAHTAEALAHELRRLAGWLGLQDVAVAPRGDLARPLASTISADGALAGILDTPTGA</sequence>
<dbReference type="Proteomes" id="UP001596356">
    <property type="component" value="Unassembled WGS sequence"/>
</dbReference>
<comment type="caution">
    <text evidence="1">The sequence shown here is derived from an EMBL/GenBank/DDBJ whole genome shotgun (WGS) entry which is preliminary data.</text>
</comment>
<evidence type="ECO:0000313" key="1">
    <source>
        <dbReference type="EMBL" id="MFC6714042.1"/>
    </source>
</evidence>
<proteinExistence type="predicted"/>
<organism evidence="1 2">
    <name type="scientific">Branchiibius cervicis</name>
    <dbReference type="NCBI Taxonomy" id="908252"/>
    <lineage>
        <taxon>Bacteria</taxon>
        <taxon>Bacillati</taxon>
        <taxon>Actinomycetota</taxon>
        <taxon>Actinomycetes</taxon>
        <taxon>Micrococcales</taxon>
        <taxon>Dermacoccaceae</taxon>
        <taxon>Branchiibius</taxon>
    </lineage>
</organism>
<protein>
    <submittedName>
        <fullName evidence="1">Winged helix-turn-helix domain-containing protein</fullName>
    </submittedName>
</protein>
<evidence type="ECO:0000313" key="2">
    <source>
        <dbReference type="Proteomes" id="UP001596356"/>
    </source>
</evidence>